<proteinExistence type="inferred from homology"/>
<gene>
    <name evidence="5" type="ORF">GCM10023176_10370</name>
</gene>
<dbReference type="PROSITE" id="PS00234">
    <property type="entry name" value="GAS_VESICLE_A_1"/>
    <property type="match status" value="1"/>
</dbReference>
<dbReference type="InterPro" id="IPR000638">
    <property type="entry name" value="Gas-vesicle_GvpA-like"/>
</dbReference>
<evidence type="ECO:0000256" key="4">
    <source>
        <dbReference type="SAM" id="MobiDB-lite"/>
    </source>
</evidence>
<dbReference type="PANTHER" id="PTHR35344:SF4">
    <property type="entry name" value="GAS VESICLE PROTEIN A1"/>
    <property type="match status" value="1"/>
</dbReference>
<evidence type="ECO:0000313" key="6">
    <source>
        <dbReference type="Proteomes" id="UP001500307"/>
    </source>
</evidence>
<sequence>MSIVTTSGGQAEGGALERGGTSGLADVVETVLDKGVVIDAQVTVGVVGIPLVEINARVVVASIETYLKFAEMTDRLDITPKEGGGLSGLVGDVTGAARQVTSGLGQAVGEAGGAVRELGGTAGELGRTAAGTVNEATGRRPERPRRRRDEGR</sequence>
<dbReference type="PANTHER" id="PTHR35344">
    <property type="entry name" value="GAS VESICLE STRUCTURAL PROTEIN 2-RELATED"/>
    <property type="match status" value="1"/>
</dbReference>
<evidence type="ECO:0000256" key="3">
    <source>
        <dbReference type="ARBA" id="ARBA00035646"/>
    </source>
</evidence>
<dbReference type="Pfam" id="PF00741">
    <property type="entry name" value="Gas_vesicle"/>
    <property type="match status" value="1"/>
</dbReference>
<feature type="region of interest" description="Disordered" evidence="4">
    <location>
        <begin position="119"/>
        <end position="152"/>
    </location>
</feature>
<evidence type="ECO:0000256" key="2">
    <source>
        <dbReference type="ARBA" id="ARBA00035108"/>
    </source>
</evidence>
<protein>
    <submittedName>
        <fullName evidence="5">Gas vesicle structural protein GvpA</fullName>
    </submittedName>
</protein>
<feature type="compositionally biased region" description="Basic and acidic residues" evidence="4">
    <location>
        <begin position="137"/>
        <end position="152"/>
    </location>
</feature>
<keyword evidence="1" id="KW-0304">Gas vesicle</keyword>
<comment type="caution">
    <text evidence="5">The sequence shown here is derived from an EMBL/GenBank/DDBJ whole genome shotgun (WGS) entry which is preliminary data.</text>
</comment>
<dbReference type="InterPro" id="IPR018493">
    <property type="entry name" value="GvpA-like_CS"/>
</dbReference>
<evidence type="ECO:0000256" key="1">
    <source>
        <dbReference type="ARBA" id="ARBA00022987"/>
    </source>
</evidence>
<name>A0ABP8SAI8_9ACTN</name>
<organism evidence="5 6">
    <name type="scientific">Micromonospora coerulea</name>
    <dbReference type="NCBI Taxonomy" id="47856"/>
    <lineage>
        <taxon>Bacteria</taxon>
        <taxon>Bacillati</taxon>
        <taxon>Actinomycetota</taxon>
        <taxon>Actinomycetes</taxon>
        <taxon>Micromonosporales</taxon>
        <taxon>Micromonosporaceae</taxon>
        <taxon>Micromonospora</taxon>
    </lineage>
</organism>
<accession>A0ABP8SAI8</accession>
<dbReference type="InterPro" id="IPR050530">
    <property type="entry name" value="GvpA"/>
</dbReference>
<dbReference type="RefSeq" id="WP_428833169.1">
    <property type="nucleotide sequence ID" value="NZ_BAABGU010000004.1"/>
</dbReference>
<dbReference type="EMBL" id="BAABGU010000004">
    <property type="protein sequence ID" value="GAA4564433.1"/>
    <property type="molecule type" value="Genomic_DNA"/>
</dbReference>
<comment type="subcellular location">
    <subcellularLocation>
        <location evidence="2">Gas vesicle</location>
    </subcellularLocation>
</comment>
<reference evidence="6" key="1">
    <citation type="journal article" date="2019" name="Int. J. Syst. Evol. Microbiol.">
        <title>The Global Catalogue of Microorganisms (GCM) 10K type strain sequencing project: providing services to taxonomists for standard genome sequencing and annotation.</title>
        <authorList>
            <consortium name="The Broad Institute Genomics Platform"/>
            <consortium name="The Broad Institute Genome Sequencing Center for Infectious Disease"/>
            <person name="Wu L."/>
            <person name="Ma J."/>
        </authorList>
    </citation>
    <scope>NUCLEOTIDE SEQUENCE [LARGE SCALE GENOMIC DNA]</scope>
    <source>
        <strain evidence="6">JCM 3175</strain>
    </source>
</reference>
<keyword evidence="6" id="KW-1185">Reference proteome</keyword>
<evidence type="ECO:0000313" key="5">
    <source>
        <dbReference type="EMBL" id="GAA4564433.1"/>
    </source>
</evidence>
<dbReference type="Proteomes" id="UP001500307">
    <property type="component" value="Unassembled WGS sequence"/>
</dbReference>
<dbReference type="PROSITE" id="PS00669">
    <property type="entry name" value="GAS_VESICLE_A_2"/>
    <property type="match status" value="1"/>
</dbReference>
<comment type="similarity">
    <text evidence="3">Belongs to the gas vesicle GvpA family.</text>
</comment>